<proteinExistence type="predicted"/>
<protein>
    <submittedName>
        <fullName evidence="1">Uncharacterized protein</fullName>
    </submittedName>
</protein>
<dbReference type="OrthoDB" id="1621678at2759"/>
<dbReference type="Proteomes" id="UP000443090">
    <property type="component" value="Unassembled WGS sequence"/>
</dbReference>
<dbReference type="SUPFAM" id="SSF51621">
    <property type="entry name" value="Phosphoenolpyruvate/pyruvate domain"/>
    <property type="match status" value="1"/>
</dbReference>
<dbReference type="Gene3D" id="3.20.20.60">
    <property type="entry name" value="Phosphoenolpyruvate-binding domains"/>
    <property type="match status" value="1"/>
</dbReference>
<keyword evidence="2" id="KW-1185">Reference proteome</keyword>
<dbReference type="InterPro" id="IPR050251">
    <property type="entry name" value="HpcH-HpaI_aldolase"/>
</dbReference>
<comment type="caution">
    <text evidence="1">The sequence shown here is derived from an EMBL/GenBank/DDBJ whole genome shotgun (WGS) entry which is preliminary data.</text>
</comment>
<dbReference type="PANTHER" id="PTHR30502:SF0">
    <property type="entry name" value="PHOSPHOENOLPYRUVATE CARBOXYLASE FAMILY PROTEIN"/>
    <property type="match status" value="1"/>
</dbReference>
<dbReference type="AlphaFoldDB" id="A0A8H8SAU4"/>
<accession>A0A8H8SAU4</accession>
<dbReference type="GO" id="GO:0005737">
    <property type="term" value="C:cytoplasm"/>
    <property type="evidence" value="ECO:0007669"/>
    <property type="project" value="TreeGrafter"/>
</dbReference>
<dbReference type="PANTHER" id="PTHR30502">
    <property type="entry name" value="2-KETO-3-DEOXY-L-RHAMNONATE ALDOLASE"/>
    <property type="match status" value="1"/>
</dbReference>
<organism evidence="1 2">
    <name type="scientific">Lachnellula occidentalis</name>
    <dbReference type="NCBI Taxonomy" id="215460"/>
    <lineage>
        <taxon>Eukaryota</taxon>
        <taxon>Fungi</taxon>
        <taxon>Dikarya</taxon>
        <taxon>Ascomycota</taxon>
        <taxon>Pezizomycotina</taxon>
        <taxon>Leotiomycetes</taxon>
        <taxon>Helotiales</taxon>
        <taxon>Lachnaceae</taxon>
        <taxon>Lachnellula</taxon>
    </lineage>
</organism>
<evidence type="ECO:0000313" key="2">
    <source>
        <dbReference type="Proteomes" id="UP000443090"/>
    </source>
</evidence>
<dbReference type="InterPro" id="IPR040442">
    <property type="entry name" value="Pyrv_kinase-like_dom_sf"/>
</dbReference>
<dbReference type="EMBL" id="QGMI01000001">
    <property type="protein sequence ID" value="TVY50129.1"/>
    <property type="molecule type" value="Genomic_DNA"/>
</dbReference>
<dbReference type="InterPro" id="IPR015813">
    <property type="entry name" value="Pyrv/PenolPyrv_kinase-like_dom"/>
</dbReference>
<reference evidence="1 2" key="1">
    <citation type="submission" date="2018-05" db="EMBL/GenBank/DDBJ databases">
        <title>Genome sequencing and assembly of the regulated plant pathogen Lachnellula willkommii and related sister species for the development of diagnostic species identification markers.</title>
        <authorList>
            <person name="Giroux E."/>
            <person name="Bilodeau G."/>
        </authorList>
    </citation>
    <scope>NUCLEOTIDE SEQUENCE [LARGE SCALE GENOMIC DNA]</scope>
    <source>
        <strain evidence="1 2">CBS 160.35</strain>
    </source>
</reference>
<sequence length="174" mass="18736">MHKAVPATAACGVSPVVRISGDQGNVVKRADSGAHAVLAPLLYTVDNAKGWYLARSSLHMAIVDSVVLFRKNVSTHRWELLSISSRQMTPSSLGDVDAIAAVPDTYVFFVCAFDLGHNIDHPVLNGMMHDDLKTEIARIFKAANAAGKKAEIFCSNGDQGTVFADHGSYDIYCD</sequence>
<dbReference type="GO" id="GO:0016832">
    <property type="term" value="F:aldehyde-lyase activity"/>
    <property type="evidence" value="ECO:0007669"/>
    <property type="project" value="TreeGrafter"/>
</dbReference>
<gene>
    <name evidence="1" type="ORF">LOCC1_G000038</name>
</gene>
<evidence type="ECO:0000313" key="1">
    <source>
        <dbReference type="EMBL" id="TVY50129.1"/>
    </source>
</evidence>
<name>A0A8H8SAU4_9HELO</name>